<evidence type="ECO:0008006" key="3">
    <source>
        <dbReference type="Google" id="ProtNLM"/>
    </source>
</evidence>
<dbReference type="RefSeq" id="WP_189330147.1">
    <property type="nucleotide sequence ID" value="NZ_AP023356.1"/>
</dbReference>
<gene>
    <name evidence="1" type="ORF">Aiant_84390</name>
</gene>
<organism evidence="1 2">
    <name type="scientific">Actinoplanes ianthinogenes</name>
    <dbReference type="NCBI Taxonomy" id="122358"/>
    <lineage>
        <taxon>Bacteria</taxon>
        <taxon>Bacillati</taxon>
        <taxon>Actinomycetota</taxon>
        <taxon>Actinomycetes</taxon>
        <taxon>Micromonosporales</taxon>
        <taxon>Micromonosporaceae</taxon>
        <taxon>Actinoplanes</taxon>
    </lineage>
</organism>
<accession>A0ABM7M829</accession>
<reference evidence="1 2" key="1">
    <citation type="submission" date="2020-08" db="EMBL/GenBank/DDBJ databases">
        <title>Whole genome shotgun sequence of Actinoplanes ianthinogenes NBRC 13996.</title>
        <authorList>
            <person name="Komaki H."/>
            <person name="Tamura T."/>
        </authorList>
    </citation>
    <scope>NUCLEOTIDE SEQUENCE [LARGE SCALE GENOMIC DNA]</scope>
    <source>
        <strain evidence="1 2">NBRC 13996</strain>
    </source>
</reference>
<name>A0ABM7M829_9ACTN</name>
<proteinExistence type="predicted"/>
<keyword evidence="2" id="KW-1185">Reference proteome</keyword>
<sequence>MTLTSAFALVLAVLALIEGAVALVAARRAGRIAADLARGRLDQERRAAALAADLRDELGRLHVEMARLAARTAIAAHPGRRQ</sequence>
<dbReference type="Proteomes" id="UP000676967">
    <property type="component" value="Chromosome"/>
</dbReference>
<protein>
    <recommendedName>
        <fullName evidence="3">Histidine kinase</fullName>
    </recommendedName>
</protein>
<evidence type="ECO:0000313" key="1">
    <source>
        <dbReference type="EMBL" id="BCJ47782.1"/>
    </source>
</evidence>
<dbReference type="EMBL" id="AP023356">
    <property type="protein sequence ID" value="BCJ47782.1"/>
    <property type="molecule type" value="Genomic_DNA"/>
</dbReference>
<evidence type="ECO:0000313" key="2">
    <source>
        <dbReference type="Proteomes" id="UP000676967"/>
    </source>
</evidence>